<proteinExistence type="predicted"/>
<dbReference type="EMBL" id="LXQA010104690">
    <property type="protein sequence ID" value="MCI17274.1"/>
    <property type="molecule type" value="Genomic_DNA"/>
</dbReference>
<sequence>VVQLLETPFVNLINYASLVSTNAARHRFVAGKSKTLLEFGLRRAQGPDGGVSASKYCYIGGFDATRYYLLSNFNSGLFGTVIGRTCS</sequence>
<evidence type="ECO:0000313" key="7">
    <source>
        <dbReference type="EMBL" id="MCI17274.1"/>
    </source>
</evidence>
<comment type="catalytic activity">
    <reaction evidence="6">
        <text>5-phospho-alpha-D-ribose 1-diphosphate + nicotinate + ATP + H2O = nicotinate beta-D-ribonucleotide + ADP + phosphate + diphosphate</text>
        <dbReference type="Rhea" id="RHEA:36163"/>
        <dbReference type="ChEBI" id="CHEBI:15377"/>
        <dbReference type="ChEBI" id="CHEBI:30616"/>
        <dbReference type="ChEBI" id="CHEBI:32544"/>
        <dbReference type="ChEBI" id="CHEBI:33019"/>
        <dbReference type="ChEBI" id="CHEBI:43474"/>
        <dbReference type="ChEBI" id="CHEBI:57502"/>
        <dbReference type="ChEBI" id="CHEBI:58017"/>
        <dbReference type="ChEBI" id="CHEBI:456216"/>
        <dbReference type="EC" id="6.3.4.21"/>
    </reaction>
</comment>
<organism evidence="7 8">
    <name type="scientific">Trifolium medium</name>
    <dbReference type="NCBI Taxonomy" id="97028"/>
    <lineage>
        <taxon>Eukaryota</taxon>
        <taxon>Viridiplantae</taxon>
        <taxon>Streptophyta</taxon>
        <taxon>Embryophyta</taxon>
        <taxon>Tracheophyta</taxon>
        <taxon>Spermatophyta</taxon>
        <taxon>Magnoliopsida</taxon>
        <taxon>eudicotyledons</taxon>
        <taxon>Gunneridae</taxon>
        <taxon>Pentapetalae</taxon>
        <taxon>rosids</taxon>
        <taxon>fabids</taxon>
        <taxon>Fabales</taxon>
        <taxon>Fabaceae</taxon>
        <taxon>Papilionoideae</taxon>
        <taxon>50 kb inversion clade</taxon>
        <taxon>NPAAA clade</taxon>
        <taxon>Hologalegina</taxon>
        <taxon>IRL clade</taxon>
        <taxon>Trifolieae</taxon>
        <taxon>Trifolium</taxon>
    </lineage>
</organism>
<dbReference type="GO" id="GO:0016757">
    <property type="term" value="F:glycosyltransferase activity"/>
    <property type="evidence" value="ECO:0007669"/>
    <property type="project" value="UniProtKB-KW"/>
</dbReference>
<dbReference type="InterPro" id="IPR036068">
    <property type="entry name" value="Nicotinate_pribotase-like_C"/>
</dbReference>
<dbReference type="PANTHER" id="PTHR11098:SF1">
    <property type="entry name" value="NICOTINATE PHOSPHORIBOSYLTRANSFERASE"/>
    <property type="match status" value="1"/>
</dbReference>
<reference evidence="7 8" key="1">
    <citation type="journal article" date="2018" name="Front. Plant Sci.">
        <title>Red Clover (Trifolium pratense) and Zigzag Clover (T. medium) - A Picture of Genomic Similarities and Differences.</title>
        <authorList>
            <person name="Dluhosova J."/>
            <person name="Istvanek J."/>
            <person name="Nedelnik J."/>
            <person name="Repkova J."/>
        </authorList>
    </citation>
    <scope>NUCLEOTIDE SEQUENCE [LARGE SCALE GENOMIC DNA]</scope>
    <source>
        <strain evidence="8">cv. 10/8</strain>
        <tissue evidence="7">Leaf</tissue>
    </source>
</reference>
<name>A0A392PZJ6_9FABA</name>
<dbReference type="UniPathway" id="UPA00253">
    <property type="reaction ID" value="UER00457"/>
</dbReference>
<dbReference type="Gene3D" id="3.20.20.70">
    <property type="entry name" value="Aldolase class I"/>
    <property type="match status" value="1"/>
</dbReference>
<feature type="non-terminal residue" evidence="7">
    <location>
        <position position="1"/>
    </location>
</feature>
<dbReference type="GO" id="GO:0005829">
    <property type="term" value="C:cytosol"/>
    <property type="evidence" value="ECO:0007669"/>
    <property type="project" value="TreeGrafter"/>
</dbReference>
<evidence type="ECO:0000256" key="6">
    <source>
        <dbReference type="ARBA" id="ARBA00048668"/>
    </source>
</evidence>
<dbReference type="Proteomes" id="UP000265520">
    <property type="component" value="Unassembled WGS sequence"/>
</dbReference>
<dbReference type="AlphaFoldDB" id="A0A392PZJ6"/>
<dbReference type="SUPFAM" id="SSF51690">
    <property type="entry name" value="Nicotinate/Quinolinate PRTase C-terminal domain-like"/>
    <property type="match status" value="1"/>
</dbReference>
<dbReference type="GO" id="GO:0004516">
    <property type="term" value="F:nicotinate phosphoribosyltransferase activity"/>
    <property type="evidence" value="ECO:0007669"/>
    <property type="project" value="UniProtKB-EC"/>
</dbReference>
<keyword evidence="3" id="KW-0597">Phosphoprotein</keyword>
<evidence type="ECO:0000256" key="5">
    <source>
        <dbReference type="ARBA" id="ARBA00022642"/>
    </source>
</evidence>
<accession>A0A392PZJ6</accession>
<keyword evidence="7" id="KW-0328">Glycosyltransferase</keyword>
<evidence type="ECO:0000256" key="1">
    <source>
        <dbReference type="ARBA" id="ARBA00004952"/>
    </source>
</evidence>
<comment type="pathway">
    <text evidence="1">Cofactor biosynthesis; NAD(+) biosynthesis; nicotinate D-ribonucleotide from nicotinate: step 1/1.</text>
</comment>
<dbReference type="Gene3D" id="3.20.140.10">
    <property type="entry name" value="nicotinate phosphoribosyltransferase"/>
    <property type="match status" value="1"/>
</dbReference>
<keyword evidence="4" id="KW-0436">Ligase</keyword>
<dbReference type="InterPro" id="IPR013785">
    <property type="entry name" value="Aldolase_TIM"/>
</dbReference>
<dbReference type="InterPro" id="IPR007229">
    <property type="entry name" value="Nic_PRibTrfase-Fam"/>
</dbReference>
<protein>
    <recommendedName>
        <fullName evidence="2">nicotinate phosphoribosyltransferase</fullName>
        <ecNumber evidence="2">6.3.4.21</ecNumber>
    </recommendedName>
</protein>
<keyword evidence="5" id="KW-0662">Pyridine nucleotide biosynthesis</keyword>
<dbReference type="PANTHER" id="PTHR11098">
    <property type="entry name" value="NICOTINATE PHOSPHORIBOSYLTRANSFERASE"/>
    <property type="match status" value="1"/>
</dbReference>
<evidence type="ECO:0000256" key="4">
    <source>
        <dbReference type="ARBA" id="ARBA00022598"/>
    </source>
</evidence>
<evidence type="ECO:0000313" key="8">
    <source>
        <dbReference type="Proteomes" id="UP000265520"/>
    </source>
</evidence>
<keyword evidence="7" id="KW-0808">Transferase</keyword>
<comment type="caution">
    <text evidence="7">The sequence shown here is derived from an EMBL/GenBank/DDBJ whole genome shotgun (WGS) entry which is preliminary data.</text>
</comment>
<dbReference type="EC" id="6.3.4.21" evidence="2"/>
<evidence type="ECO:0000256" key="2">
    <source>
        <dbReference type="ARBA" id="ARBA00013236"/>
    </source>
</evidence>
<keyword evidence="8" id="KW-1185">Reference proteome</keyword>
<dbReference type="GO" id="GO:0034355">
    <property type="term" value="P:NAD+ biosynthetic process via the salvage pathway"/>
    <property type="evidence" value="ECO:0007669"/>
    <property type="project" value="TreeGrafter"/>
</dbReference>
<evidence type="ECO:0000256" key="3">
    <source>
        <dbReference type="ARBA" id="ARBA00022553"/>
    </source>
</evidence>